<name>A0A1I0J754_9ACTN</name>
<evidence type="ECO:0000256" key="1">
    <source>
        <dbReference type="SAM" id="MobiDB-lite"/>
    </source>
</evidence>
<dbReference type="EMBL" id="FOHX01000005">
    <property type="protein sequence ID" value="SEU05022.1"/>
    <property type="molecule type" value="Genomic_DNA"/>
</dbReference>
<accession>A0A1I0J754</accession>
<feature type="region of interest" description="Disordered" evidence="1">
    <location>
        <begin position="55"/>
        <end position="84"/>
    </location>
</feature>
<reference evidence="2 3" key="1">
    <citation type="submission" date="2016-10" db="EMBL/GenBank/DDBJ databases">
        <authorList>
            <person name="de Groot N.N."/>
        </authorList>
    </citation>
    <scope>NUCLEOTIDE SEQUENCE [LARGE SCALE GENOMIC DNA]</scope>
    <source>
        <strain evidence="2 3">CGMCC 4.5598</strain>
    </source>
</reference>
<dbReference type="AlphaFoldDB" id="A0A1I0J754"/>
<evidence type="ECO:0000313" key="3">
    <source>
        <dbReference type="Proteomes" id="UP000199361"/>
    </source>
</evidence>
<protein>
    <submittedName>
        <fullName evidence="2">Uncharacterized protein</fullName>
    </submittedName>
</protein>
<feature type="compositionally biased region" description="Basic and acidic residues" evidence="1">
    <location>
        <begin position="56"/>
        <end position="76"/>
    </location>
</feature>
<evidence type="ECO:0000313" key="2">
    <source>
        <dbReference type="EMBL" id="SEU05022.1"/>
    </source>
</evidence>
<organism evidence="2 3">
    <name type="scientific">Nonomuraea wenchangensis</name>
    <dbReference type="NCBI Taxonomy" id="568860"/>
    <lineage>
        <taxon>Bacteria</taxon>
        <taxon>Bacillati</taxon>
        <taxon>Actinomycetota</taxon>
        <taxon>Actinomycetes</taxon>
        <taxon>Streptosporangiales</taxon>
        <taxon>Streptosporangiaceae</taxon>
        <taxon>Nonomuraea</taxon>
    </lineage>
</organism>
<keyword evidence="3" id="KW-1185">Reference proteome</keyword>
<dbReference type="Proteomes" id="UP000199361">
    <property type="component" value="Unassembled WGS sequence"/>
</dbReference>
<proteinExistence type="predicted"/>
<gene>
    <name evidence="2" type="ORF">SAMN05421811_105446</name>
</gene>
<sequence length="111" mass="11775">MKGDLIAVGGVLAAAVAITGVAGPANAGVHCDLGSSDKTHSSGIDAEAERIWFTSRESKSCQSDDRDDKHGRDGRVRGPGWGWIEPEEHERTWGANGYRYPATTHAVTGDL</sequence>